<sequence length="367" mass="40779">MRRIPIAKPMIGEEEINAVVEVLKSGMLAHGKEVEAFEREFADYLGAKHGVAVANGTAALDVALKALGIGPGDEVITTPFTFIASATSILFQNAKPVFADIDPKTYNLDPDEVLEKITDKTKAILVVHLYGQPANMKILTEIAEDYNLYLIEDCAQAHGAMFEGRKAGTFGHIAAFSFYPTKNMTTGEGGMVVTNDDELARRAKLIRSHGQAEKYLHVELGYNLRTTNIAGAIGRVQLRKLDEWNRIRNENAERLSEGIRKIHGLVPPYVDPRVYHVFHQYVISVEEDFPMSRDELMTKLLERGIGTAVHYPMPVHHQPLFQKLGYEKDCCPNAIEASRKVLSLPVHPAVSDEDIAYILETLNELAS</sequence>
<dbReference type="InterPro" id="IPR015424">
    <property type="entry name" value="PyrdxlP-dep_Trfase"/>
</dbReference>
<dbReference type="KEGG" id="thm:CL1_0825"/>
<dbReference type="InterPro" id="IPR015421">
    <property type="entry name" value="PyrdxlP-dep_Trfase_major"/>
</dbReference>
<organism evidence="3 4">
    <name type="scientific">Thermococcus cleftensis (strain DSM 27260 / KACC 17922 / CL1)</name>
    <dbReference type="NCBI Taxonomy" id="163003"/>
    <lineage>
        <taxon>Archaea</taxon>
        <taxon>Methanobacteriati</taxon>
        <taxon>Methanobacteriota</taxon>
        <taxon>Thermococci</taxon>
        <taxon>Thermococcales</taxon>
        <taxon>Thermococcaceae</taxon>
        <taxon>Thermococcus</taxon>
    </lineage>
</organism>
<evidence type="ECO:0000313" key="4">
    <source>
        <dbReference type="Proteomes" id="UP000006064"/>
    </source>
</evidence>
<dbReference type="PIRSF" id="PIRSF000390">
    <property type="entry name" value="PLP_StrS"/>
    <property type="match status" value="1"/>
</dbReference>
<dbReference type="Pfam" id="PF01041">
    <property type="entry name" value="DegT_DnrJ_EryC1"/>
    <property type="match status" value="1"/>
</dbReference>
<dbReference type="CDD" id="cd00616">
    <property type="entry name" value="AHBA_syn"/>
    <property type="match status" value="1"/>
</dbReference>
<evidence type="ECO:0000256" key="1">
    <source>
        <dbReference type="ARBA" id="ARBA00022898"/>
    </source>
</evidence>
<dbReference type="Proteomes" id="UP000006064">
    <property type="component" value="Chromosome"/>
</dbReference>
<dbReference type="InterPro" id="IPR000653">
    <property type="entry name" value="DegT/StrS_aminotransferase"/>
</dbReference>
<dbReference type="GO" id="GO:0000271">
    <property type="term" value="P:polysaccharide biosynthetic process"/>
    <property type="evidence" value="ECO:0007669"/>
    <property type="project" value="TreeGrafter"/>
</dbReference>
<dbReference type="GO" id="GO:0008483">
    <property type="term" value="F:transaminase activity"/>
    <property type="evidence" value="ECO:0007669"/>
    <property type="project" value="UniProtKB-KW"/>
</dbReference>
<keyword evidence="1 2" id="KW-0663">Pyridoxal phosphate</keyword>
<proteinExistence type="inferred from homology"/>
<protein>
    <submittedName>
        <fullName evidence="3">Pleiotropic regulatory protein, pyridoxal-phosphate-dependent aminotransferase (DegT)</fullName>
    </submittedName>
</protein>
<dbReference type="Gene3D" id="3.40.640.10">
    <property type="entry name" value="Type I PLP-dependent aspartate aminotransferase-like (Major domain)"/>
    <property type="match status" value="1"/>
</dbReference>
<name>I3ZTJ6_THECF</name>
<keyword evidence="3" id="KW-0808">Transferase</keyword>
<comment type="similarity">
    <text evidence="2">Belongs to the DegT/DnrJ/EryC1 family.</text>
</comment>
<reference evidence="3 4" key="1">
    <citation type="journal article" date="2012" name="J. Bacteriol.">
        <title>Complete Genome Sequence of the Hyperthermophilic Archaeon Thermococcus sp. Strain CL1, Isolated from a Paralvinella sp. Polychaete Worm Collected from a Hydrothermal Vent.</title>
        <authorList>
            <person name="Jung J.H."/>
            <person name="Holden J.F."/>
            <person name="Seo D.H."/>
            <person name="Park K.H."/>
            <person name="Shin H."/>
            <person name="Ryu S."/>
            <person name="Lee J.H."/>
            <person name="Park C.S."/>
        </authorList>
    </citation>
    <scope>NUCLEOTIDE SEQUENCE [LARGE SCALE GENOMIC DNA]</scope>
    <source>
        <strain evidence="4">DSM 27260 / KACC 17922 / CL1</strain>
    </source>
</reference>
<dbReference type="PANTHER" id="PTHR30244">
    <property type="entry name" value="TRANSAMINASE"/>
    <property type="match status" value="1"/>
</dbReference>
<dbReference type="OrthoDB" id="10355at2157"/>
<gene>
    <name evidence="3" type="ORF">CL1_0825</name>
</gene>
<dbReference type="HOGENOM" id="CLU_033332_7_2_2"/>
<dbReference type="RefSeq" id="WP_014788665.1">
    <property type="nucleotide sequence ID" value="NC_018015.1"/>
</dbReference>
<dbReference type="InterPro" id="IPR015422">
    <property type="entry name" value="PyrdxlP-dep_Trfase_small"/>
</dbReference>
<dbReference type="GeneID" id="13038524"/>
<evidence type="ECO:0000256" key="2">
    <source>
        <dbReference type="RuleBase" id="RU004508"/>
    </source>
</evidence>
<dbReference type="Gene3D" id="3.90.1150.10">
    <property type="entry name" value="Aspartate Aminotransferase, domain 1"/>
    <property type="match status" value="1"/>
</dbReference>
<keyword evidence="4" id="KW-1185">Reference proteome</keyword>
<dbReference type="SUPFAM" id="SSF53383">
    <property type="entry name" value="PLP-dependent transferases"/>
    <property type="match status" value="1"/>
</dbReference>
<dbReference type="FunFam" id="3.40.640.10:FF:000089">
    <property type="entry name" value="Aminotransferase, DegT/DnrJ/EryC1/StrS family"/>
    <property type="match status" value="1"/>
</dbReference>
<dbReference type="STRING" id="163003.CL1_0825"/>
<accession>I3ZTJ6</accession>
<keyword evidence="3" id="KW-0032">Aminotransferase</keyword>
<dbReference type="GO" id="GO:0030170">
    <property type="term" value="F:pyridoxal phosphate binding"/>
    <property type="evidence" value="ECO:0007669"/>
    <property type="project" value="UniProtKB-ARBA"/>
</dbReference>
<dbReference type="PANTHER" id="PTHR30244:SF34">
    <property type="entry name" value="DTDP-4-AMINO-4,6-DIDEOXYGALACTOSE TRANSAMINASE"/>
    <property type="match status" value="1"/>
</dbReference>
<dbReference type="AlphaFoldDB" id="I3ZTJ6"/>
<dbReference type="EMBL" id="CP003651">
    <property type="protein sequence ID" value="AFL95030.1"/>
    <property type="molecule type" value="Genomic_DNA"/>
</dbReference>
<evidence type="ECO:0000313" key="3">
    <source>
        <dbReference type="EMBL" id="AFL95030.1"/>
    </source>
</evidence>